<sequence length="191" mass="22421">MANLLLTPENQIQRLNLILSKVENLQKLPLNHLIDAPYKSWNTLEVLEHLSIAFSFYDSKIEHALNELKGEASEPWSFKARWWQKFVIEGQRPKNGKRPFKIKTLKRFEPLLQKEQLTSESTKIIFNRFLTSYDSLKSNVLKSRNRHMKHKTFNSAIGPIVSFYLPEAFEFLICHAERHMVQIDKILTSPT</sequence>
<evidence type="ECO:0000313" key="2">
    <source>
        <dbReference type="Proteomes" id="UP001255246"/>
    </source>
</evidence>
<organism evidence="1 2">
    <name type="scientific">Croceitalea rosinachiae</name>
    <dbReference type="NCBI Taxonomy" id="3075596"/>
    <lineage>
        <taxon>Bacteria</taxon>
        <taxon>Pseudomonadati</taxon>
        <taxon>Bacteroidota</taxon>
        <taxon>Flavobacteriia</taxon>
        <taxon>Flavobacteriales</taxon>
        <taxon>Flavobacteriaceae</taxon>
        <taxon>Croceitalea</taxon>
    </lineage>
</organism>
<dbReference type="RefSeq" id="WP_311349949.1">
    <property type="nucleotide sequence ID" value="NZ_JAVRHR010000001.1"/>
</dbReference>
<evidence type="ECO:0000313" key="1">
    <source>
        <dbReference type="EMBL" id="MDT0606394.1"/>
    </source>
</evidence>
<evidence type="ECO:0008006" key="3">
    <source>
        <dbReference type="Google" id="ProtNLM"/>
    </source>
</evidence>
<dbReference type="Proteomes" id="UP001255246">
    <property type="component" value="Unassembled WGS sequence"/>
</dbReference>
<accession>A0ABU3A892</accession>
<comment type="caution">
    <text evidence="1">The sequence shown here is derived from an EMBL/GenBank/DDBJ whole genome shotgun (WGS) entry which is preliminary data.</text>
</comment>
<name>A0ABU3A892_9FLAO</name>
<protein>
    <recommendedName>
        <fullName evidence="3">DinB family protein</fullName>
    </recommendedName>
</protein>
<proteinExistence type="predicted"/>
<dbReference type="EMBL" id="JAVRHR010000001">
    <property type="protein sequence ID" value="MDT0606394.1"/>
    <property type="molecule type" value="Genomic_DNA"/>
</dbReference>
<keyword evidence="2" id="KW-1185">Reference proteome</keyword>
<gene>
    <name evidence="1" type="ORF">RM706_05110</name>
</gene>
<reference evidence="1 2" key="1">
    <citation type="submission" date="2023-09" db="EMBL/GenBank/DDBJ databases">
        <authorList>
            <person name="Rey-Velasco X."/>
        </authorList>
    </citation>
    <scope>NUCLEOTIDE SEQUENCE [LARGE SCALE GENOMIC DNA]</scope>
    <source>
        <strain evidence="1 2">F388</strain>
    </source>
</reference>
<dbReference type="InterPro" id="IPR034660">
    <property type="entry name" value="DinB/YfiT-like"/>
</dbReference>
<dbReference type="Gene3D" id="1.20.120.450">
    <property type="entry name" value="dinb family like domain"/>
    <property type="match status" value="1"/>
</dbReference>